<evidence type="ECO:0000256" key="11">
    <source>
        <dbReference type="NCBIfam" id="TIGR01515"/>
    </source>
</evidence>
<dbReference type="AlphaFoldDB" id="A0A7X2THB0"/>
<dbReference type="SMART" id="SM00642">
    <property type="entry name" value="Aamy"/>
    <property type="match status" value="1"/>
</dbReference>
<keyword evidence="8" id="KW-0808">Transferase</keyword>
<dbReference type="InterPro" id="IPR037439">
    <property type="entry name" value="Branching_enzy"/>
</dbReference>
<keyword evidence="9" id="KW-0320">Glycogen biosynthesis</keyword>
<dbReference type="CDD" id="cd02855">
    <property type="entry name" value="E_set_GBE_prok_N"/>
    <property type="match status" value="1"/>
</dbReference>
<dbReference type="NCBIfam" id="NF003811">
    <property type="entry name" value="PRK05402.1"/>
    <property type="match status" value="1"/>
</dbReference>
<comment type="similarity">
    <text evidence="4">Belongs to the glycosyl hydrolase 13 family. GlgB subfamily.</text>
</comment>
<evidence type="ECO:0000256" key="7">
    <source>
        <dbReference type="ARBA" id="ARBA00022676"/>
    </source>
</evidence>
<keyword evidence="6" id="KW-0321">Glycogen metabolism</keyword>
<evidence type="ECO:0000256" key="2">
    <source>
        <dbReference type="ARBA" id="ARBA00002953"/>
    </source>
</evidence>
<evidence type="ECO:0000256" key="3">
    <source>
        <dbReference type="ARBA" id="ARBA00004964"/>
    </source>
</evidence>
<dbReference type="InterPro" id="IPR006407">
    <property type="entry name" value="GlgB"/>
</dbReference>
<comment type="caution">
    <text evidence="14">The sequence shown here is derived from an EMBL/GenBank/DDBJ whole genome shotgun (WGS) entry which is preliminary data.</text>
</comment>
<evidence type="ECO:0000256" key="8">
    <source>
        <dbReference type="ARBA" id="ARBA00022679"/>
    </source>
</evidence>
<dbReference type="CDD" id="cd11322">
    <property type="entry name" value="AmyAc_Glg_BE"/>
    <property type="match status" value="1"/>
</dbReference>
<dbReference type="SUPFAM" id="SSF51011">
    <property type="entry name" value="Glycosyl hydrolase domain"/>
    <property type="match status" value="1"/>
</dbReference>
<dbReference type="InterPro" id="IPR006048">
    <property type="entry name" value="A-amylase/branching_C"/>
</dbReference>
<keyword evidence="7" id="KW-0328">Glycosyltransferase</keyword>
<evidence type="ECO:0000256" key="12">
    <source>
        <dbReference type="PIRSR" id="PIRSR000463-1"/>
    </source>
</evidence>
<dbReference type="PANTHER" id="PTHR43651">
    <property type="entry name" value="1,4-ALPHA-GLUCAN-BRANCHING ENZYME"/>
    <property type="match status" value="1"/>
</dbReference>
<dbReference type="EMBL" id="VUMN01000040">
    <property type="protein sequence ID" value="MSS59628.1"/>
    <property type="molecule type" value="Genomic_DNA"/>
</dbReference>
<dbReference type="Proteomes" id="UP000461880">
    <property type="component" value="Unassembled WGS sequence"/>
</dbReference>
<feature type="domain" description="Glycosyl hydrolase family 13 catalytic" evidence="13">
    <location>
        <begin position="145"/>
        <end position="495"/>
    </location>
</feature>
<dbReference type="GO" id="GO:0043169">
    <property type="term" value="F:cation binding"/>
    <property type="evidence" value="ECO:0007669"/>
    <property type="project" value="InterPro"/>
</dbReference>
<feature type="active site" description="Proton donor" evidence="12">
    <location>
        <position position="343"/>
    </location>
</feature>
<keyword evidence="10" id="KW-0119">Carbohydrate metabolism</keyword>
<dbReference type="GO" id="GO:0003844">
    <property type="term" value="F:1,4-alpha-glucan branching enzyme activity"/>
    <property type="evidence" value="ECO:0007669"/>
    <property type="project" value="UniProtKB-UniRule"/>
</dbReference>
<dbReference type="InterPro" id="IPR004193">
    <property type="entry name" value="Glyco_hydro_13_N"/>
</dbReference>
<evidence type="ECO:0000256" key="1">
    <source>
        <dbReference type="ARBA" id="ARBA00000826"/>
    </source>
</evidence>
<dbReference type="SUPFAM" id="SSF51445">
    <property type="entry name" value="(Trans)glycosidases"/>
    <property type="match status" value="1"/>
</dbReference>
<dbReference type="Pfam" id="PF00128">
    <property type="entry name" value="Alpha-amylase"/>
    <property type="match status" value="1"/>
</dbReference>
<proteinExistence type="inferred from homology"/>
<accession>A0A7X2THB0</accession>
<dbReference type="PANTHER" id="PTHR43651:SF3">
    <property type="entry name" value="1,4-ALPHA-GLUCAN-BRANCHING ENZYME"/>
    <property type="match status" value="1"/>
</dbReference>
<name>A0A7X2THB0_9FIRM</name>
<evidence type="ECO:0000256" key="10">
    <source>
        <dbReference type="ARBA" id="ARBA00023277"/>
    </source>
</evidence>
<evidence type="ECO:0000256" key="5">
    <source>
        <dbReference type="ARBA" id="ARBA00012541"/>
    </source>
</evidence>
<keyword evidence="15" id="KW-1185">Reference proteome</keyword>
<feature type="active site" description="Nucleophile" evidence="12">
    <location>
        <position position="300"/>
    </location>
</feature>
<dbReference type="FunFam" id="2.60.40.1180:FF:000002">
    <property type="entry name" value="1,4-alpha-glucan branching enzyme GlgB"/>
    <property type="match status" value="1"/>
</dbReference>
<dbReference type="InterPro" id="IPR013780">
    <property type="entry name" value="Glyco_hydro_b"/>
</dbReference>
<evidence type="ECO:0000256" key="6">
    <source>
        <dbReference type="ARBA" id="ARBA00022600"/>
    </source>
</evidence>
<dbReference type="InterPro" id="IPR014756">
    <property type="entry name" value="Ig_E-set"/>
</dbReference>
<comment type="catalytic activity">
    <reaction evidence="1">
        <text>Transfers a segment of a (1-&gt;4)-alpha-D-glucan chain to a primary hydroxy group in a similar glucan chain.</text>
        <dbReference type="EC" id="2.4.1.18"/>
    </reaction>
</comment>
<sequence>MDQAQIIEEFHQGRCIRAYQLFGAHFAYEGGEGVRFTVYAPHAHSVSVIGSFNDWDGNRDRMTRTDFKGVWSVFVKGVKEWDSYKYHIEDKNGQFLDKSDPYAFYSETPPETASKVYSLHDLCWSDQEWMKQRSVNFDRPVSIYEVYAGGWKKNGKYPYTYPMMQQNLIPYVKEHGFTHIEMMPLTEYPFDGSWGYQASGYFSVTSRYGNPTEFGAFVNACHQAGIGVIIDMVPVHFVRDAYGLRNFDGQPLYEYQKRSDAESQWGTLNFNLWNEEVRSFLISSMIFWCETYHVDGIRIDAVSNMIYWGGNRDRGENSGAIDFMKRMNYYVKKEFPQVMMIAEDSSDYPKVTASTLDGGLGFDYKWDLGWMNDTLKYYSEDPIYRSYDHSKLTFSMAYFYSEKFLMPLSHDENVHGKKTIIDRMWGSYDQKFSQVRNLYAYMYAHPGKKLNFMGNEIASFREFDEKRELDWLLLKYPRHQAFQRYFTDLNRIYLAHSCLSRYDYDYCGFRWIDADDAAHSVFSFYREDETEILVCVLNMTPVSYEQFTIGVPQQGSYSEILNSEKDIYDGCNMCNFRPVKSGKSEDPKWSSQITIRLAPFAAVWLVHEKKNRIEGHDVSKQAGVQERVQPEAD</sequence>
<dbReference type="InterPro" id="IPR013783">
    <property type="entry name" value="Ig-like_fold"/>
</dbReference>
<dbReference type="Gene3D" id="2.60.40.10">
    <property type="entry name" value="Immunoglobulins"/>
    <property type="match status" value="1"/>
</dbReference>
<evidence type="ECO:0000313" key="14">
    <source>
        <dbReference type="EMBL" id="MSS59628.1"/>
    </source>
</evidence>
<dbReference type="Gene3D" id="3.20.20.80">
    <property type="entry name" value="Glycosidases"/>
    <property type="match status" value="1"/>
</dbReference>
<evidence type="ECO:0000256" key="4">
    <source>
        <dbReference type="ARBA" id="ARBA00009000"/>
    </source>
</evidence>
<comment type="function">
    <text evidence="2">Catalyzes the formation of the alpha-1,6-glucosidic linkages in glycogen by scission of a 1,4-alpha-linked oligosaccharide from growing alpha-1,4-glucan chains and the subsequent attachment of the oligosaccharide to the alpha-1,6 position.</text>
</comment>
<dbReference type="SUPFAM" id="SSF81296">
    <property type="entry name" value="E set domains"/>
    <property type="match status" value="1"/>
</dbReference>
<dbReference type="RefSeq" id="WP_154505867.1">
    <property type="nucleotide sequence ID" value="NZ_JAQXPC010000111.1"/>
</dbReference>
<comment type="pathway">
    <text evidence="3">Glycan biosynthesis; glycogen biosynthesis.</text>
</comment>
<dbReference type="NCBIfam" id="TIGR01515">
    <property type="entry name" value="branching_enzym"/>
    <property type="match status" value="1"/>
</dbReference>
<dbReference type="InterPro" id="IPR017853">
    <property type="entry name" value="GH"/>
</dbReference>
<evidence type="ECO:0000313" key="15">
    <source>
        <dbReference type="Proteomes" id="UP000461880"/>
    </source>
</evidence>
<dbReference type="GO" id="GO:0005978">
    <property type="term" value="P:glycogen biosynthetic process"/>
    <property type="evidence" value="ECO:0007669"/>
    <property type="project" value="UniProtKB-UniRule"/>
</dbReference>
<protein>
    <recommendedName>
        <fullName evidence="5 11">1,4-alpha-glucan branching enzyme</fullName>
        <ecNumber evidence="5 11">2.4.1.18</ecNumber>
    </recommendedName>
</protein>
<dbReference type="Pfam" id="PF02922">
    <property type="entry name" value="CBM_48"/>
    <property type="match status" value="1"/>
</dbReference>
<gene>
    <name evidence="14" type="primary">glgB</name>
    <name evidence="14" type="ORF">FYJ51_12065</name>
</gene>
<dbReference type="UniPathway" id="UPA00164"/>
<dbReference type="EC" id="2.4.1.18" evidence="5 11"/>
<dbReference type="Pfam" id="PF02806">
    <property type="entry name" value="Alpha-amylase_C"/>
    <property type="match status" value="1"/>
</dbReference>
<dbReference type="GO" id="GO:0004553">
    <property type="term" value="F:hydrolase activity, hydrolyzing O-glycosyl compounds"/>
    <property type="evidence" value="ECO:0007669"/>
    <property type="project" value="InterPro"/>
</dbReference>
<organism evidence="14 15">
    <name type="scientific">Stecheria intestinalis</name>
    <dbReference type="NCBI Taxonomy" id="2606630"/>
    <lineage>
        <taxon>Bacteria</taxon>
        <taxon>Bacillati</taxon>
        <taxon>Bacillota</taxon>
        <taxon>Erysipelotrichia</taxon>
        <taxon>Erysipelotrichales</taxon>
        <taxon>Erysipelotrichaceae</taxon>
        <taxon>Stecheria</taxon>
    </lineage>
</organism>
<dbReference type="NCBIfam" id="NF008967">
    <property type="entry name" value="PRK12313.1"/>
    <property type="match status" value="1"/>
</dbReference>
<dbReference type="PIRSF" id="PIRSF000463">
    <property type="entry name" value="GlgB"/>
    <property type="match status" value="1"/>
</dbReference>
<evidence type="ECO:0000259" key="13">
    <source>
        <dbReference type="SMART" id="SM00642"/>
    </source>
</evidence>
<dbReference type="Gene3D" id="2.60.40.1180">
    <property type="entry name" value="Golgi alpha-mannosidase II"/>
    <property type="match status" value="1"/>
</dbReference>
<evidence type="ECO:0000256" key="9">
    <source>
        <dbReference type="ARBA" id="ARBA00023056"/>
    </source>
</evidence>
<dbReference type="InterPro" id="IPR006047">
    <property type="entry name" value="GH13_cat_dom"/>
</dbReference>
<reference evidence="14 15" key="1">
    <citation type="submission" date="2019-08" db="EMBL/GenBank/DDBJ databases">
        <title>In-depth cultivation of the pig gut microbiome towards novel bacterial diversity and tailored functional studies.</title>
        <authorList>
            <person name="Wylensek D."/>
            <person name="Hitch T.C.A."/>
            <person name="Clavel T."/>
        </authorList>
    </citation>
    <scope>NUCLEOTIDE SEQUENCE [LARGE SCALE GENOMIC DNA]</scope>
    <source>
        <strain evidence="14 15">Oil+RF-744-GAM-WT-6</strain>
    </source>
</reference>
<dbReference type="InterPro" id="IPR044143">
    <property type="entry name" value="GlgB_N_E_set_prok"/>
</dbReference>
<dbReference type="GO" id="GO:0005829">
    <property type="term" value="C:cytosol"/>
    <property type="evidence" value="ECO:0007669"/>
    <property type="project" value="TreeGrafter"/>
</dbReference>